<dbReference type="EMBL" id="OY731407">
    <property type="protein sequence ID" value="CAJ1976098.1"/>
    <property type="molecule type" value="Genomic_DNA"/>
</dbReference>
<gene>
    <name evidence="2" type="ORF">AYBTSS11_LOCUS28230</name>
</gene>
<accession>A0AA86T7Q3</accession>
<name>A0AA86T7Q3_9FABA</name>
<evidence type="ECO:0000256" key="1">
    <source>
        <dbReference type="SAM" id="MobiDB-lite"/>
    </source>
</evidence>
<organism evidence="2 3">
    <name type="scientific">Sphenostylis stenocarpa</name>
    <dbReference type="NCBI Taxonomy" id="92480"/>
    <lineage>
        <taxon>Eukaryota</taxon>
        <taxon>Viridiplantae</taxon>
        <taxon>Streptophyta</taxon>
        <taxon>Embryophyta</taxon>
        <taxon>Tracheophyta</taxon>
        <taxon>Spermatophyta</taxon>
        <taxon>Magnoliopsida</taxon>
        <taxon>eudicotyledons</taxon>
        <taxon>Gunneridae</taxon>
        <taxon>Pentapetalae</taxon>
        <taxon>rosids</taxon>
        <taxon>fabids</taxon>
        <taxon>Fabales</taxon>
        <taxon>Fabaceae</taxon>
        <taxon>Papilionoideae</taxon>
        <taxon>50 kb inversion clade</taxon>
        <taxon>NPAAA clade</taxon>
        <taxon>indigoferoid/millettioid clade</taxon>
        <taxon>Phaseoleae</taxon>
        <taxon>Sphenostylis</taxon>
    </lineage>
</organism>
<sequence>MQIKFHSLVKDKANASGDGSDNGVTRFMRGSQLARKTVWSAFSCVLGIKSPPGKHASKVKKNEPFDDSGNRKAWNTNGKASSWEEPVEAALSQLLSLEETDRSGLGREKSNNRQDVKMKLPLLSFLDKKKGWNNDGVTRFGQVRRKLSLRYLFRIPSKILVFRLKLKLTRSQFKKKATKQFEQEADEDENEDRDLCKKRILMGGRCRPLSSPGYKEIYSSGTRAQRYP</sequence>
<feature type="region of interest" description="Disordered" evidence="1">
    <location>
        <begin position="52"/>
        <end position="84"/>
    </location>
</feature>
<keyword evidence="3" id="KW-1185">Reference proteome</keyword>
<evidence type="ECO:0000313" key="3">
    <source>
        <dbReference type="Proteomes" id="UP001189624"/>
    </source>
</evidence>
<proteinExistence type="predicted"/>
<evidence type="ECO:0000313" key="2">
    <source>
        <dbReference type="EMBL" id="CAJ1976098.1"/>
    </source>
</evidence>
<dbReference type="Gramene" id="rna-AYBTSS11_LOCUS28230">
    <property type="protein sequence ID" value="CAJ1976098.1"/>
    <property type="gene ID" value="gene-AYBTSS11_LOCUS28230"/>
</dbReference>
<feature type="compositionally biased region" description="Basic and acidic residues" evidence="1">
    <location>
        <begin position="60"/>
        <end position="70"/>
    </location>
</feature>
<dbReference type="AlphaFoldDB" id="A0AA86T7Q3"/>
<dbReference type="Proteomes" id="UP001189624">
    <property type="component" value="Chromosome 10"/>
</dbReference>
<protein>
    <submittedName>
        <fullName evidence="2">Uncharacterized protein</fullName>
    </submittedName>
</protein>
<reference evidence="2" key="1">
    <citation type="submission" date="2023-10" db="EMBL/GenBank/DDBJ databases">
        <authorList>
            <person name="Domelevo Entfellner J.-B."/>
        </authorList>
    </citation>
    <scope>NUCLEOTIDE SEQUENCE</scope>
</reference>